<dbReference type="SUPFAM" id="SSF52540">
    <property type="entry name" value="P-loop containing nucleoside triphosphate hydrolases"/>
    <property type="match status" value="1"/>
</dbReference>
<dbReference type="PANTHER" id="PTHR34301">
    <property type="entry name" value="DNA-BINDING PROTEIN-RELATED"/>
    <property type="match status" value="1"/>
</dbReference>
<evidence type="ECO:0000313" key="2">
    <source>
        <dbReference type="EMBL" id="SFV64137.1"/>
    </source>
</evidence>
<feature type="domain" description="ATPase" evidence="1">
    <location>
        <begin position="21"/>
        <end position="206"/>
    </location>
</feature>
<protein>
    <submittedName>
        <fullName evidence="2">Gll1120 protein</fullName>
    </submittedName>
</protein>
<dbReference type="AlphaFoldDB" id="A0A1W1CEH4"/>
<dbReference type="InterPro" id="IPR011579">
    <property type="entry name" value="ATPase_dom"/>
</dbReference>
<dbReference type="PANTHER" id="PTHR34301:SF8">
    <property type="entry name" value="ATPASE DOMAIN-CONTAINING PROTEIN"/>
    <property type="match status" value="1"/>
</dbReference>
<evidence type="ECO:0000259" key="1">
    <source>
        <dbReference type="Pfam" id="PF01637"/>
    </source>
</evidence>
<accession>A0A1W1CEH4</accession>
<dbReference type="Pfam" id="PF01637">
    <property type="entry name" value="ATPase_2"/>
    <property type="match status" value="1"/>
</dbReference>
<dbReference type="InterPro" id="IPR027417">
    <property type="entry name" value="P-loop_NTPase"/>
</dbReference>
<name>A0A1W1CEH4_9ZZZZ</name>
<reference evidence="2" key="1">
    <citation type="submission" date="2016-10" db="EMBL/GenBank/DDBJ databases">
        <authorList>
            <person name="de Groot N.N."/>
        </authorList>
    </citation>
    <scope>NUCLEOTIDE SEQUENCE</scope>
</reference>
<sequence>MTPIKPLYISTGQPADGKNKFFKRDKIIKEIWQKLERGENLLVVAPRRVGKSSILKNIARYPKDGYIVKYNIIMGVQYSNEFFKKIHVSLLENSDILGFIRSNYEEAKIVAGSILSRIKSAEVLGNGIEFDESKAIDYYQEVTELLTLIPHNSKKVVFLIDEFPDMVLNISKKSKEEAISFLQKNRDLRQKYKNVKFVLTGSIGLGNVIKRLGRRDLINDLEYVTVPALSEIEAIKLIDSLCLGLEDDKIYLKLTDEIKSYIIKKISWTIPYYIQIVIDRLSIYMTDDKKPIEKSDIDAVFDEIIKARYFRYWKDRLSKAFNKVERSLAIEILSTISKNKKMHYEEIKKMAHETINLKDLLEVLEYDGYINEEERVYQFNSPLLREWWGYRVAE</sequence>
<dbReference type="EMBL" id="FPHN01000164">
    <property type="protein sequence ID" value="SFV64137.1"/>
    <property type="molecule type" value="Genomic_DNA"/>
</dbReference>
<dbReference type="Gene3D" id="3.40.50.300">
    <property type="entry name" value="P-loop containing nucleotide triphosphate hydrolases"/>
    <property type="match status" value="1"/>
</dbReference>
<dbReference type="GO" id="GO:0005524">
    <property type="term" value="F:ATP binding"/>
    <property type="evidence" value="ECO:0007669"/>
    <property type="project" value="InterPro"/>
</dbReference>
<proteinExistence type="predicted"/>
<gene>
    <name evidence="2" type="ORF">MNB_SV-14-383</name>
</gene>
<organism evidence="2">
    <name type="scientific">hydrothermal vent metagenome</name>
    <dbReference type="NCBI Taxonomy" id="652676"/>
    <lineage>
        <taxon>unclassified sequences</taxon>
        <taxon>metagenomes</taxon>
        <taxon>ecological metagenomes</taxon>
    </lineage>
</organism>